<evidence type="ECO:0000256" key="1">
    <source>
        <dbReference type="SAM" id="MobiDB-lite"/>
    </source>
</evidence>
<dbReference type="EMBL" id="FN595991">
    <property type="protein sequence ID" value="CCB55303.1"/>
    <property type="molecule type" value="Genomic_DNA"/>
</dbReference>
<dbReference type="Proteomes" id="UP000009183">
    <property type="component" value="Chromosome 8"/>
</dbReference>
<dbReference type="AlphaFoldDB" id="F6HLP7"/>
<organism evidence="2 3">
    <name type="scientific">Vitis vinifera</name>
    <name type="common">Grape</name>
    <dbReference type="NCBI Taxonomy" id="29760"/>
    <lineage>
        <taxon>Eukaryota</taxon>
        <taxon>Viridiplantae</taxon>
        <taxon>Streptophyta</taxon>
        <taxon>Embryophyta</taxon>
        <taxon>Tracheophyta</taxon>
        <taxon>Spermatophyta</taxon>
        <taxon>Magnoliopsida</taxon>
        <taxon>eudicotyledons</taxon>
        <taxon>Gunneridae</taxon>
        <taxon>Pentapetalae</taxon>
        <taxon>rosids</taxon>
        <taxon>Vitales</taxon>
        <taxon>Vitaceae</taxon>
        <taxon>Viteae</taxon>
        <taxon>Vitis</taxon>
    </lineage>
</organism>
<evidence type="ECO:0000313" key="3">
    <source>
        <dbReference type="Proteomes" id="UP000009183"/>
    </source>
</evidence>
<reference evidence="3" key="1">
    <citation type="journal article" date="2007" name="Nature">
        <title>The grapevine genome sequence suggests ancestral hexaploidization in major angiosperm phyla.</title>
        <authorList>
            <consortium name="The French-Italian Public Consortium for Grapevine Genome Characterization."/>
            <person name="Jaillon O."/>
            <person name="Aury J.-M."/>
            <person name="Noel B."/>
            <person name="Policriti A."/>
            <person name="Clepet C."/>
            <person name="Casagrande A."/>
            <person name="Choisne N."/>
            <person name="Aubourg S."/>
            <person name="Vitulo N."/>
            <person name="Jubin C."/>
            <person name="Vezzi A."/>
            <person name="Legeai F."/>
            <person name="Hugueney P."/>
            <person name="Dasilva C."/>
            <person name="Horner D."/>
            <person name="Mica E."/>
            <person name="Jublot D."/>
            <person name="Poulain J."/>
            <person name="Bruyere C."/>
            <person name="Billault A."/>
            <person name="Segurens B."/>
            <person name="Gouyvenoux M."/>
            <person name="Ugarte E."/>
            <person name="Cattonaro F."/>
            <person name="Anthouard V."/>
            <person name="Vico V."/>
            <person name="Del Fabbro C."/>
            <person name="Alaux M."/>
            <person name="Di Gaspero G."/>
            <person name="Dumas V."/>
            <person name="Felice N."/>
            <person name="Paillard S."/>
            <person name="Juman I."/>
            <person name="Moroldo M."/>
            <person name="Scalabrin S."/>
            <person name="Canaguier A."/>
            <person name="Le Clainche I."/>
            <person name="Malacrida G."/>
            <person name="Durand E."/>
            <person name="Pesole G."/>
            <person name="Laucou V."/>
            <person name="Chatelet P."/>
            <person name="Merdinoglu D."/>
            <person name="Delledonne M."/>
            <person name="Pezzotti M."/>
            <person name="Lecharny A."/>
            <person name="Scarpelli C."/>
            <person name="Artiguenave F."/>
            <person name="Pe M.E."/>
            <person name="Valle G."/>
            <person name="Morgante M."/>
            <person name="Caboche M."/>
            <person name="Adam-Blondon A.-F."/>
            <person name="Weissenbach J."/>
            <person name="Quetier F."/>
            <person name="Wincker P."/>
        </authorList>
    </citation>
    <scope>NUCLEOTIDE SEQUENCE [LARGE SCALE GENOMIC DNA]</scope>
    <source>
        <strain evidence="3">cv. Pinot noir / PN40024</strain>
    </source>
</reference>
<proteinExistence type="predicted"/>
<protein>
    <submittedName>
        <fullName evidence="2">Uncharacterized protein</fullName>
    </submittedName>
</protein>
<sequence>MAWCWEGGVGRTREGVGVLPLGEQRPTNGRQQQLGGDNSGRSELGQPRGELLCVGWG</sequence>
<dbReference type="PaxDb" id="29760-VIT_08s0007g05680.t01"/>
<keyword evidence="3" id="KW-1185">Reference proteome</keyword>
<dbReference type="InParanoid" id="F6HLP7"/>
<accession>F6HLP7</accession>
<gene>
    <name evidence="2" type="ordered locus">VIT_08s0007g05680</name>
</gene>
<name>F6HLP7_VITVI</name>
<dbReference type="HOGENOM" id="CLU_3000346_0_0_1"/>
<feature type="region of interest" description="Disordered" evidence="1">
    <location>
        <begin position="19"/>
        <end position="47"/>
    </location>
</feature>
<feature type="compositionally biased region" description="Polar residues" evidence="1">
    <location>
        <begin position="25"/>
        <end position="41"/>
    </location>
</feature>
<evidence type="ECO:0000313" key="2">
    <source>
        <dbReference type="EMBL" id="CCB55303.1"/>
    </source>
</evidence>